<name>A0A498RCJ6_9FIRM</name>
<keyword evidence="2" id="KW-0472">Membrane</keyword>
<dbReference type="AlphaFoldDB" id="A0A498RCJ6"/>
<feature type="transmembrane region" description="Helical" evidence="2">
    <location>
        <begin position="20"/>
        <end position="39"/>
    </location>
</feature>
<evidence type="ECO:0000313" key="3">
    <source>
        <dbReference type="EMBL" id="VBB06878.1"/>
    </source>
</evidence>
<dbReference type="EMBL" id="UPPP01000068">
    <property type="protein sequence ID" value="VBB06878.1"/>
    <property type="molecule type" value="Genomic_DNA"/>
</dbReference>
<gene>
    <name evidence="3" type="ORF">LUCI_2115</name>
</gene>
<keyword evidence="2" id="KW-1133">Transmembrane helix</keyword>
<reference evidence="3 4" key="1">
    <citation type="submission" date="2018-06" db="EMBL/GenBank/DDBJ databases">
        <authorList>
            <person name="Strepis N."/>
        </authorList>
    </citation>
    <scope>NUCLEOTIDE SEQUENCE [LARGE SCALE GENOMIC DNA]</scope>
    <source>
        <strain evidence="3">LUCI</strain>
    </source>
</reference>
<dbReference type="PANTHER" id="PTHR30093">
    <property type="entry name" value="GENERAL SECRETION PATHWAY PROTEIN G"/>
    <property type="match status" value="1"/>
</dbReference>
<keyword evidence="4" id="KW-1185">Reference proteome</keyword>
<organism evidence="3 4">
    <name type="scientific">Lucifera butyrica</name>
    <dbReference type="NCBI Taxonomy" id="1351585"/>
    <lineage>
        <taxon>Bacteria</taxon>
        <taxon>Bacillati</taxon>
        <taxon>Bacillota</taxon>
        <taxon>Negativicutes</taxon>
        <taxon>Veillonellales</taxon>
        <taxon>Veillonellaceae</taxon>
        <taxon>Lucifera</taxon>
    </lineage>
</organism>
<proteinExistence type="predicted"/>
<keyword evidence="2" id="KW-0812">Transmembrane</keyword>
<dbReference type="RefSeq" id="WP_122627823.1">
    <property type="nucleotide sequence ID" value="NZ_UPPP01000068.1"/>
</dbReference>
<dbReference type="GO" id="GO:0015627">
    <property type="term" value="C:type II protein secretion system complex"/>
    <property type="evidence" value="ECO:0007669"/>
    <property type="project" value="InterPro"/>
</dbReference>
<dbReference type="PROSITE" id="PS00409">
    <property type="entry name" value="PROKAR_NTER_METHYL"/>
    <property type="match status" value="1"/>
</dbReference>
<dbReference type="InterPro" id="IPR045584">
    <property type="entry name" value="Pilin-like"/>
</dbReference>
<dbReference type="GO" id="GO:0015628">
    <property type="term" value="P:protein secretion by the type II secretion system"/>
    <property type="evidence" value="ECO:0007669"/>
    <property type="project" value="InterPro"/>
</dbReference>
<evidence type="ECO:0000256" key="1">
    <source>
        <dbReference type="ARBA" id="ARBA00022481"/>
    </source>
</evidence>
<sequence length="131" mass="13400">MFVNLKNKMKCQRGFTLIELLVVIAIIGVLAAIAVPKYVNSIASANTAKVQADLSAIDTASQLFMSNSGGAVPANIAALVPTYLAVAPTPPTGNYIIGGATKNAAIAYGINGDGRGIATIGNSTYTADTFH</sequence>
<evidence type="ECO:0000256" key="2">
    <source>
        <dbReference type="SAM" id="Phobius"/>
    </source>
</evidence>
<dbReference type="InterPro" id="IPR000983">
    <property type="entry name" value="Bac_GSPG_pilin"/>
</dbReference>
<dbReference type="NCBIfam" id="TIGR02532">
    <property type="entry name" value="IV_pilin_GFxxxE"/>
    <property type="match status" value="1"/>
</dbReference>
<protein>
    <submittedName>
        <fullName evidence="3">Bacterial general secretion pathway protein g-type pilin</fullName>
    </submittedName>
</protein>
<dbReference type="InterPro" id="IPR012902">
    <property type="entry name" value="N_methyl_site"/>
</dbReference>
<dbReference type="PANTHER" id="PTHR30093:SF34">
    <property type="entry name" value="PREPILIN PEPTIDASE-DEPENDENT PROTEIN D"/>
    <property type="match status" value="1"/>
</dbReference>
<dbReference type="Gene3D" id="3.30.700.10">
    <property type="entry name" value="Glycoprotein, Type 4 Pilin"/>
    <property type="match status" value="1"/>
</dbReference>
<accession>A0A498RCJ6</accession>
<dbReference type="OrthoDB" id="1819208at2"/>
<dbReference type="SUPFAM" id="SSF54523">
    <property type="entry name" value="Pili subunits"/>
    <property type="match status" value="1"/>
</dbReference>
<dbReference type="Proteomes" id="UP000277811">
    <property type="component" value="Unassembled WGS sequence"/>
</dbReference>
<dbReference type="Pfam" id="PF07963">
    <property type="entry name" value="N_methyl"/>
    <property type="match status" value="1"/>
</dbReference>
<evidence type="ECO:0000313" key="4">
    <source>
        <dbReference type="Proteomes" id="UP000277811"/>
    </source>
</evidence>
<keyword evidence="1" id="KW-0488">Methylation</keyword>
<dbReference type="PRINTS" id="PR00813">
    <property type="entry name" value="BCTERIALGSPG"/>
</dbReference>